<protein>
    <submittedName>
        <fullName evidence="1">Uncharacterized protein</fullName>
    </submittedName>
</protein>
<name>A0A0A8ZPK9_ARUDO</name>
<accession>A0A0A8ZPK9</accession>
<reference evidence="1" key="2">
    <citation type="journal article" date="2015" name="Data Brief">
        <title>Shoot transcriptome of the giant reed, Arundo donax.</title>
        <authorList>
            <person name="Barrero R.A."/>
            <person name="Guerrero F.D."/>
            <person name="Moolhuijzen P."/>
            <person name="Goolsby J.A."/>
            <person name="Tidwell J."/>
            <person name="Bellgard S.E."/>
            <person name="Bellgard M.I."/>
        </authorList>
    </citation>
    <scope>NUCLEOTIDE SEQUENCE</scope>
    <source>
        <tissue evidence="1">Shoot tissue taken approximately 20 cm above the soil surface</tissue>
    </source>
</reference>
<sequence length="33" mass="3795">MCSLLFPTIARMMVIFENIIATLMKQQAAMYTL</sequence>
<reference evidence="1" key="1">
    <citation type="submission" date="2014-09" db="EMBL/GenBank/DDBJ databases">
        <authorList>
            <person name="Magalhaes I.L.F."/>
            <person name="Oliveira U."/>
            <person name="Santos F.R."/>
            <person name="Vidigal T.H.D.A."/>
            <person name="Brescovit A.D."/>
            <person name="Santos A.J."/>
        </authorList>
    </citation>
    <scope>NUCLEOTIDE SEQUENCE</scope>
    <source>
        <tissue evidence="1">Shoot tissue taken approximately 20 cm above the soil surface</tissue>
    </source>
</reference>
<dbReference type="AlphaFoldDB" id="A0A0A8ZPK9"/>
<proteinExistence type="predicted"/>
<evidence type="ECO:0000313" key="1">
    <source>
        <dbReference type="EMBL" id="JAD38675.1"/>
    </source>
</evidence>
<organism evidence="1">
    <name type="scientific">Arundo donax</name>
    <name type="common">Giant reed</name>
    <name type="synonym">Donax arundinaceus</name>
    <dbReference type="NCBI Taxonomy" id="35708"/>
    <lineage>
        <taxon>Eukaryota</taxon>
        <taxon>Viridiplantae</taxon>
        <taxon>Streptophyta</taxon>
        <taxon>Embryophyta</taxon>
        <taxon>Tracheophyta</taxon>
        <taxon>Spermatophyta</taxon>
        <taxon>Magnoliopsida</taxon>
        <taxon>Liliopsida</taxon>
        <taxon>Poales</taxon>
        <taxon>Poaceae</taxon>
        <taxon>PACMAD clade</taxon>
        <taxon>Arundinoideae</taxon>
        <taxon>Arundineae</taxon>
        <taxon>Arundo</taxon>
    </lineage>
</organism>
<dbReference type="EMBL" id="GBRH01259220">
    <property type="protein sequence ID" value="JAD38675.1"/>
    <property type="molecule type" value="Transcribed_RNA"/>
</dbReference>